<evidence type="ECO:0000313" key="2">
    <source>
        <dbReference type="Proteomes" id="UP001431783"/>
    </source>
</evidence>
<dbReference type="Proteomes" id="UP001431783">
    <property type="component" value="Unassembled WGS sequence"/>
</dbReference>
<dbReference type="AlphaFoldDB" id="A0AAW1URT5"/>
<gene>
    <name evidence="1" type="ORF">WA026_021873</name>
</gene>
<name>A0AAW1URT5_9CUCU</name>
<proteinExistence type="predicted"/>
<sequence length="134" mass="15457">MEDRKWGVWWEEECDKKDNIEYEGDECSESGTINEAEFENADISEKWPEGAMVSRFFQRSTGIRKMADLRSEVCDCSFSDHRAQQFLGNNEVGVNDAFGHFHSVLDKLYEDTFPEKVIDDSNVTVGVHAGWYTE</sequence>
<dbReference type="EMBL" id="JARQZJ010000077">
    <property type="protein sequence ID" value="KAK9882526.1"/>
    <property type="molecule type" value="Genomic_DNA"/>
</dbReference>
<protein>
    <submittedName>
        <fullName evidence="1">Uncharacterized protein</fullName>
    </submittedName>
</protein>
<comment type="caution">
    <text evidence="1">The sequence shown here is derived from an EMBL/GenBank/DDBJ whole genome shotgun (WGS) entry which is preliminary data.</text>
</comment>
<reference evidence="1 2" key="1">
    <citation type="submission" date="2023-03" db="EMBL/GenBank/DDBJ databases">
        <title>Genome insight into feeding habits of ladybird beetles.</title>
        <authorList>
            <person name="Li H.-S."/>
            <person name="Huang Y.-H."/>
            <person name="Pang H."/>
        </authorList>
    </citation>
    <scope>NUCLEOTIDE SEQUENCE [LARGE SCALE GENOMIC DNA]</scope>
    <source>
        <strain evidence="1">SYSU_2023b</strain>
        <tissue evidence="1">Whole body</tissue>
    </source>
</reference>
<evidence type="ECO:0000313" key="1">
    <source>
        <dbReference type="EMBL" id="KAK9882526.1"/>
    </source>
</evidence>
<organism evidence="1 2">
    <name type="scientific">Henosepilachna vigintioctopunctata</name>
    <dbReference type="NCBI Taxonomy" id="420089"/>
    <lineage>
        <taxon>Eukaryota</taxon>
        <taxon>Metazoa</taxon>
        <taxon>Ecdysozoa</taxon>
        <taxon>Arthropoda</taxon>
        <taxon>Hexapoda</taxon>
        <taxon>Insecta</taxon>
        <taxon>Pterygota</taxon>
        <taxon>Neoptera</taxon>
        <taxon>Endopterygota</taxon>
        <taxon>Coleoptera</taxon>
        <taxon>Polyphaga</taxon>
        <taxon>Cucujiformia</taxon>
        <taxon>Coccinelloidea</taxon>
        <taxon>Coccinellidae</taxon>
        <taxon>Epilachninae</taxon>
        <taxon>Epilachnini</taxon>
        <taxon>Henosepilachna</taxon>
    </lineage>
</organism>
<keyword evidence="2" id="KW-1185">Reference proteome</keyword>
<accession>A0AAW1URT5</accession>